<protein>
    <submittedName>
        <fullName evidence="1">Uncharacterized protein</fullName>
    </submittedName>
</protein>
<reference evidence="1 2" key="1">
    <citation type="journal article" date="2016" name="Nat. Commun.">
        <title>Ectomycorrhizal ecology is imprinted in the genome of the dominant symbiotic fungus Cenococcum geophilum.</title>
        <authorList>
            <consortium name="DOE Joint Genome Institute"/>
            <person name="Peter M."/>
            <person name="Kohler A."/>
            <person name="Ohm R.A."/>
            <person name="Kuo A."/>
            <person name="Krutzmann J."/>
            <person name="Morin E."/>
            <person name="Arend M."/>
            <person name="Barry K.W."/>
            <person name="Binder M."/>
            <person name="Choi C."/>
            <person name="Clum A."/>
            <person name="Copeland A."/>
            <person name="Grisel N."/>
            <person name="Haridas S."/>
            <person name="Kipfer T."/>
            <person name="LaButti K."/>
            <person name="Lindquist E."/>
            <person name="Lipzen A."/>
            <person name="Maire R."/>
            <person name="Meier B."/>
            <person name="Mihaltcheva S."/>
            <person name="Molinier V."/>
            <person name="Murat C."/>
            <person name="Poggeler S."/>
            <person name="Quandt C.A."/>
            <person name="Sperisen C."/>
            <person name="Tritt A."/>
            <person name="Tisserant E."/>
            <person name="Crous P.W."/>
            <person name="Henrissat B."/>
            <person name="Nehls U."/>
            <person name="Egli S."/>
            <person name="Spatafora J.W."/>
            <person name="Grigoriev I.V."/>
            <person name="Martin F.M."/>
        </authorList>
    </citation>
    <scope>NUCLEOTIDE SEQUENCE [LARGE SCALE GENOMIC DNA]</scope>
    <source>
        <strain evidence="1 2">CBS 207.34</strain>
    </source>
</reference>
<evidence type="ECO:0000313" key="2">
    <source>
        <dbReference type="Proteomes" id="UP000250140"/>
    </source>
</evidence>
<proteinExistence type="predicted"/>
<sequence>MGSDSDSGVAGQAKRSKLPSLNELPKHFPGCCMSLSNLILGQIAQILPHRSKFILSIGCGSGLLEALLLQYDPGLAINGVEVYSDPPVNRYLMSKDVTAVGGTWDVTDLAASAAAWMFVYPREPRLVDRYLQTHGGSKDVEMVIWVGPRADWADFETPFLRSALNQIEIHADVMLAPYEMVIVARKSRIHL</sequence>
<accession>A0A8E2JV14</accession>
<evidence type="ECO:0000313" key="1">
    <source>
        <dbReference type="EMBL" id="OCL10619.1"/>
    </source>
</evidence>
<dbReference type="Proteomes" id="UP000250140">
    <property type="component" value="Unassembled WGS sequence"/>
</dbReference>
<name>A0A8E2JV14_9PEZI</name>
<organism evidence="1 2">
    <name type="scientific">Glonium stellatum</name>
    <dbReference type="NCBI Taxonomy" id="574774"/>
    <lineage>
        <taxon>Eukaryota</taxon>
        <taxon>Fungi</taxon>
        <taxon>Dikarya</taxon>
        <taxon>Ascomycota</taxon>
        <taxon>Pezizomycotina</taxon>
        <taxon>Dothideomycetes</taxon>
        <taxon>Pleosporomycetidae</taxon>
        <taxon>Gloniales</taxon>
        <taxon>Gloniaceae</taxon>
        <taxon>Glonium</taxon>
    </lineage>
</organism>
<keyword evidence="2" id="KW-1185">Reference proteome</keyword>
<dbReference type="EMBL" id="KV749203">
    <property type="protein sequence ID" value="OCL10619.1"/>
    <property type="molecule type" value="Genomic_DNA"/>
</dbReference>
<dbReference type="AlphaFoldDB" id="A0A8E2JV14"/>
<dbReference type="OrthoDB" id="2151982at2759"/>
<gene>
    <name evidence="1" type="ORF">AOQ84DRAFT_211968</name>
</gene>